<evidence type="ECO:0000256" key="2">
    <source>
        <dbReference type="ARBA" id="ARBA00007581"/>
    </source>
</evidence>
<evidence type="ECO:0000256" key="4">
    <source>
        <dbReference type="ARBA" id="ARBA00022833"/>
    </source>
</evidence>
<dbReference type="PANTHER" id="PTHR30096">
    <property type="entry name" value="4,5-DOPA DIOXYGENASE EXTRADIOL-LIKE PROTEIN"/>
    <property type="match status" value="1"/>
</dbReference>
<dbReference type="SUPFAM" id="SSF53213">
    <property type="entry name" value="LigB-like"/>
    <property type="match status" value="1"/>
</dbReference>
<evidence type="ECO:0000313" key="7">
    <source>
        <dbReference type="EMBL" id="KAF2823230.1"/>
    </source>
</evidence>
<dbReference type="OrthoDB" id="7396853at2759"/>
<dbReference type="AlphaFoldDB" id="A0A6A6ZQ50"/>
<dbReference type="Pfam" id="PF02900">
    <property type="entry name" value="LigB"/>
    <property type="match status" value="1"/>
</dbReference>
<keyword evidence="3" id="KW-0479">Metal-binding</keyword>
<dbReference type="GO" id="GO:0008198">
    <property type="term" value="F:ferrous iron binding"/>
    <property type="evidence" value="ECO:0007669"/>
    <property type="project" value="InterPro"/>
</dbReference>
<comment type="similarity">
    <text evidence="2">Belongs to the DODA-type extradiol aromatic ring-opening dioxygenase family.</text>
</comment>
<evidence type="ECO:0000256" key="1">
    <source>
        <dbReference type="ARBA" id="ARBA00001947"/>
    </source>
</evidence>
<dbReference type="Gene3D" id="3.40.830.10">
    <property type="entry name" value="LigB-like"/>
    <property type="match status" value="1"/>
</dbReference>
<dbReference type="CDD" id="cd07363">
    <property type="entry name" value="45_DOPA_Dioxygenase"/>
    <property type="match status" value="1"/>
</dbReference>
<keyword evidence="5" id="KW-0560">Oxidoreductase</keyword>
<keyword evidence="7" id="KW-0223">Dioxygenase</keyword>
<dbReference type="GO" id="GO:0008270">
    <property type="term" value="F:zinc ion binding"/>
    <property type="evidence" value="ECO:0007669"/>
    <property type="project" value="InterPro"/>
</dbReference>
<evidence type="ECO:0000256" key="5">
    <source>
        <dbReference type="ARBA" id="ARBA00023002"/>
    </source>
</evidence>
<dbReference type="PANTHER" id="PTHR30096:SF1">
    <property type="entry name" value="AROMATIC RING-OPENING DIOXYGENASE FAMILY PROTEIN (AFU_ORTHOLOGUE AFUA_7G00640)"/>
    <property type="match status" value="1"/>
</dbReference>
<feature type="domain" description="Extradiol ring-cleavage dioxygenase class III enzyme subunit B" evidence="6">
    <location>
        <begin position="6"/>
        <end position="257"/>
    </location>
</feature>
<comment type="cofactor">
    <cofactor evidence="1">
        <name>Zn(2+)</name>
        <dbReference type="ChEBI" id="CHEBI:29105"/>
    </cofactor>
</comment>
<dbReference type="InterPro" id="IPR014436">
    <property type="entry name" value="Extradiol_dOase_DODA"/>
</dbReference>
<dbReference type="InterPro" id="IPR004183">
    <property type="entry name" value="Xdiol_dOase_suB"/>
</dbReference>
<protein>
    <submittedName>
        <fullName evidence="7">LigB subunit of an aromatic-ring-opening dioxygenase LigAB</fullName>
    </submittedName>
</protein>
<evidence type="ECO:0000256" key="3">
    <source>
        <dbReference type="ARBA" id="ARBA00022723"/>
    </source>
</evidence>
<accession>A0A6A6ZQ50</accession>
<dbReference type="Proteomes" id="UP000799424">
    <property type="component" value="Unassembled WGS sequence"/>
</dbReference>
<reference evidence="7" key="1">
    <citation type="journal article" date="2020" name="Stud. Mycol.">
        <title>101 Dothideomycetes genomes: a test case for predicting lifestyles and emergence of pathogens.</title>
        <authorList>
            <person name="Haridas S."/>
            <person name="Albert R."/>
            <person name="Binder M."/>
            <person name="Bloem J."/>
            <person name="Labutti K."/>
            <person name="Salamov A."/>
            <person name="Andreopoulos B."/>
            <person name="Baker S."/>
            <person name="Barry K."/>
            <person name="Bills G."/>
            <person name="Bluhm B."/>
            <person name="Cannon C."/>
            <person name="Castanera R."/>
            <person name="Culley D."/>
            <person name="Daum C."/>
            <person name="Ezra D."/>
            <person name="Gonzalez J."/>
            <person name="Henrissat B."/>
            <person name="Kuo A."/>
            <person name="Liang C."/>
            <person name="Lipzen A."/>
            <person name="Lutzoni F."/>
            <person name="Magnuson J."/>
            <person name="Mondo S."/>
            <person name="Nolan M."/>
            <person name="Ohm R."/>
            <person name="Pangilinan J."/>
            <person name="Park H.-J."/>
            <person name="Ramirez L."/>
            <person name="Alfaro M."/>
            <person name="Sun H."/>
            <person name="Tritt A."/>
            <person name="Yoshinaga Y."/>
            <person name="Zwiers L.-H."/>
            <person name="Turgeon B."/>
            <person name="Goodwin S."/>
            <person name="Spatafora J."/>
            <person name="Crous P."/>
            <person name="Grigoriev I."/>
        </authorList>
    </citation>
    <scope>NUCLEOTIDE SEQUENCE</scope>
    <source>
        <strain evidence="7">CBS 113818</strain>
    </source>
</reference>
<keyword evidence="4" id="KW-0862">Zinc</keyword>
<dbReference type="GO" id="GO:0016702">
    <property type="term" value="F:oxidoreductase activity, acting on single donors with incorporation of molecular oxygen, incorporation of two atoms of oxygen"/>
    <property type="evidence" value="ECO:0007669"/>
    <property type="project" value="UniProtKB-ARBA"/>
</dbReference>
<evidence type="ECO:0000313" key="8">
    <source>
        <dbReference type="Proteomes" id="UP000799424"/>
    </source>
</evidence>
<evidence type="ECO:0000259" key="6">
    <source>
        <dbReference type="Pfam" id="PF02900"/>
    </source>
</evidence>
<dbReference type="EMBL" id="MU006232">
    <property type="protein sequence ID" value="KAF2823230.1"/>
    <property type="molecule type" value="Genomic_DNA"/>
</dbReference>
<organism evidence="7 8">
    <name type="scientific">Ophiobolus disseminans</name>
    <dbReference type="NCBI Taxonomy" id="1469910"/>
    <lineage>
        <taxon>Eukaryota</taxon>
        <taxon>Fungi</taxon>
        <taxon>Dikarya</taxon>
        <taxon>Ascomycota</taxon>
        <taxon>Pezizomycotina</taxon>
        <taxon>Dothideomycetes</taxon>
        <taxon>Pleosporomycetidae</taxon>
        <taxon>Pleosporales</taxon>
        <taxon>Pleosporineae</taxon>
        <taxon>Phaeosphaeriaceae</taxon>
        <taxon>Ophiobolus</taxon>
    </lineage>
</organism>
<proteinExistence type="inferred from homology"/>
<gene>
    <name evidence="7" type="ORF">CC86DRAFT_372260</name>
</gene>
<dbReference type="PIRSF" id="PIRSF006157">
    <property type="entry name" value="Doxgns_DODA"/>
    <property type="match status" value="1"/>
</dbReference>
<keyword evidence="8" id="KW-1185">Reference proteome</keyword>
<name>A0A6A6ZQ50_9PLEO</name>
<sequence>MAVPPIHFFSHGSTMMLGEESQSADYWKACGDEANRHGFKGVIMMGAHWDARGTNRIDVSMNPKPTKSPVAYVHPKKYVDYELNPDLESGKKCIQALREGGMDARPNDAFDWIHDTYLILIRMFPEKCPPTTIISMNSRFDPHLHARVGQILAPFRDQGYLIIGTGGAVHNLYRNHWGQMLKYSDNLAQPYPPEAPMLEFRQSVEDVFIKNCRNGAKKGALTRGITRLMKHPMFRDAHATDDHYMAACFVAGAADGSKRDGDECVLGAEDWELVNMCNSQFTIGKWAQKA</sequence>